<sequence>MSTSMPSVRSCCRATAWLRPFGIAAALLCLQGGHMGYSERVSRAQRRRAFEISLAAASSLPSTD</sequence>
<organism evidence="1 2">
    <name type="scientific">Xanthomonas hyacinthi</name>
    <dbReference type="NCBI Taxonomy" id="56455"/>
    <lineage>
        <taxon>Bacteria</taxon>
        <taxon>Pseudomonadati</taxon>
        <taxon>Pseudomonadota</taxon>
        <taxon>Gammaproteobacteria</taxon>
        <taxon>Lysobacterales</taxon>
        <taxon>Lysobacteraceae</taxon>
        <taxon>Xanthomonas</taxon>
    </lineage>
</organism>
<dbReference type="AlphaFoldDB" id="A0A2S7EZ35"/>
<reference evidence="2" key="1">
    <citation type="submission" date="2016-08" db="EMBL/GenBank/DDBJ databases">
        <authorList>
            <person name="Merda D."/>
            <person name="Briand M."/>
            <person name="Taghouti G."/>
            <person name="Carrere S."/>
            <person name="Gouzy J."/>
            <person name="Portier P."/>
            <person name="Jacques M.-A."/>
            <person name="Fischer-Le Saux M."/>
        </authorList>
    </citation>
    <scope>NUCLEOTIDE SEQUENCE [LARGE SCALE GENOMIC DNA]</scope>
    <source>
        <strain evidence="2">CFBP1156</strain>
    </source>
</reference>
<keyword evidence="2" id="KW-1185">Reference proteome</keyword>
<comment type="caution">
    <text evidence="1">The sequence shown here is derived from an EMBL/GenBank/DDBJ whole genome shotgun (WGS) entry which is preliminary data.</text>
</comment>
<protein>
    <submittedName>
        <fullName evidence="1">Uncharacterized protein</fullName>
    </submittedName>
</protein>
<dbReference type="Proteomes" id="UP000238261">
    <property type="component" value="Unassembled WGS sequence"/>
</dbReference>
<accession>A0A2S7EZ35</accession>
<evidence type="ECO:0000313" key="1">
    <source>
        <dbReference type="EMBL" id="PPU98429.1"/>
    </source>
</evidence>
<dbReference type="EMBL" id="MDEG01000004">
    <property type="protein sequence ID" value="PPU98429.1"/>
    <property type="molecule type" value="Genomic_DNA"/>
</dbReference>
<evidence type="ECO:0000313" key="2">
    <source>
        <dbReference type="Proteomes" id="UP000238261"/>
    </source>
</evidence>
<gene>
    <name evidence="1" type="ORF">XhyaCFBP1156_06860</name>
</gene>
<proteinExistence type="predicted"/>
<name>A0A2S7EZ35_9XANT</name>